<proteinExistence type="predicted"/>
<sequence>TDNQVIAIDGKTLRRSYDPSDRKSTIHMVSAFASQNGVVMGQLKTDAKSNEITAIPELLDLLELKGHLVTLDAMGCQTKIAKKIIEKEANYLFTVKGNQGSLHQAIKQAFYTDSQSEHAAGHSYLEQQRGRTEYRKYEVLQAESLPLTEKWSKLTTIGKAIYYRIENGKELIDTRYYISSAQLSAKELANHVRSHWAVENQLHWVLDVSFREDNCPINRGHAAENFSTFRHVGLNQLKRESTLKASVRRKQRRAAMDTEYLNKVIRA</sequence>
<feature type="domain" description="Transposase IS4-like" evidence="1">
    <location>
        <begin position="3"/>
        <end position="228"/>
    </location>
</feature>
<dbReference type="PANTHER" id="PTHR30298:SF0">
    <property type="entry name" value="PROTEIN YBFL-RELATED"/>
    <property type="match status" value="1"/>
</dbReference>
<dbReference type="PATRIC" id="fig|1365253.3.peg.1273"/>
<dbReference type="GO" id="GO:0003677">
    <property type="term" value="F:DNA binding"/>
    <property type="evidence" value="ECO:0007669"/>
    <property type="project" value="InterPro"/>
</dbReference>
<evidence type="ECO:0000259" key="1">
    <source>
        <dbReference type="Pfam" id="PF01609"/>
    </source>
</evidence>
<dbReference type="GO" id="GO:0006313">
    <property type="term" value="P:DNA transposition"/>
    <property type="evidence" value="ECO:0007669"/>
    <property type="project" value="InterPro"/>
</dbReference>
<feature type="non-terminal residue" evidence="2">
    <location>
        <position position="1"/>
    </location>
</feature>
<dbReference type="InterPro" id="IPR002559">
    <property type="entry name" value="Transposase_11"/>
</dbReference>
<gene>
    <name evidence="2" type="ORF">N482_25130</name>
</gene>
<dbReference type="Proteomes" id="UP000076587">
    <property type="component" value="Unassembled WGS sequence"/>
</dbReference>
<protein>
    <recommendedName>
        <fullName evidence="1">Transposase IS4-like domain-containing protein</fullName>
    </recommendedName>
</protein>
<dbReference type="Pfam" id="PF01609">
    <property type="entry name" value="DDE_Tnp_1"/>
    <property type="match status" value="1"/>
</dbReference>
<evidence type="ECO:0000313" key="3">
    <source>
        <dbReference type="Proteomes" id="UP000076587"/>
    </source>
</evidence>
<reference evidence="2 3" key="1">
    <citation type="submission" date="2013-07" db="EMBL/GenBank/DDBJ databases">
        <title>Comparative Genomic and Metabolomic Analysis of Twelve Strains of Pseudoalteromonas luteoviolacea.</title>
        <authorList>
            <person name="Vynne N.G."/>
            <person name="Mansson M."/>
            <person name="Gram L."/>
        </authorList>
    </citation>
    <scope>NUCLEOTIDE SEQUENCE [LARGE SCALE GENOMIC DNA]</scope>
    <source>
        <strain evidence="2 3">NCIMB 1942</strain>
    </source>
</reference>
<comment type="caution">
    <text evidence="2">The sequence shown here is derived from an EMBL/GenBank/DDBJ whole genome shotgun (WGS) entry which is preliminary data.</text>
</comment>
<organism evidence="2 3">
    <name type="scientific">Pseudoalteromonas luteoviolacea NCIMB 1942</name>
    <dbReference type="NCBI Taxonomy" id="1365253"/>
    <lineage>
        <taxon>Bacteria</taxon>
        <taxon>Pseudomonadati</taxon>
        <taxon>Pseudomonadota</taxon>
        <taxon>Gammaproteobacteria</taxon>
        <taxon>Alteromonadales</taxon>
        <taxon>Pseudoalteromonadaceae</taxon>
        <taxon>Pseudoalteromonas</taxon>
    </lineage>
</organism>
<dbReference type="GO" id="GO:0004803">
    <property type="term" value="F:transposase activity"/>
    <property type="evidence" value="ECO:0007669"/>
    <property type="project" value="InterPro"/>
</dbReference>
<dbReference type="RefSeq" id="WP_063376134.1">
    <property type="nucleotide sequence ID" value="NZ_AUXT01000107.1"/>
</dbReference>
<evidence type="ECO:0000313" key="2">
    <source>
        <dbReference type="EMBL" id="KZN51833.1"/>
    </source>
</evidence>
<dbReference type="InterPro" id="IPR047647">
    <property type="entry name" value="ISAs1_transpos"/>
</dbReference>
<dbReference type="PANTHER" id="PTHR30298">
    <property type="entry name" value="H REPEAT-ASSOCIATED PREDICTED TRANSPOSASE"/>
    <property type="match status" value="1"/>
</dbReference>
<accession>A0A167F6Z2</accession>
<name>A0A167F6Z2_9GAMM</name>
<dbReference type="NCBIfam" id="NF033564">
    <property type="entry name" value="transpos_ISAs1"/>
    <property type="match status" value="1"/>
</dbReference>
<dbReference type="InterPro" id="IPR051698">
    <property type="entry name" value="Transposase_11-like"/>
</dbReference>
<dbReference type="AlphaFoldDB" id="A0A167F6Z2"/>
<dbReference type="OrthoDB" id="6648013at2"/>
<dbReference type="EMBL" id="AUXT01000107">
    <property type="protein sequence ID" value="KZN51833.1"/>
    <property type="molecule type" value="Genomic_DNA"/>
</dbReference>